<dbReference type="AlphaFoldDB" id="S8E390"/>
<name>S8E390_9LAMI</name>
<evidence type="ECO:0000313" key="4">
    <source>
        <dbReference type="EMBL" id="EPS70173.1"/>
    </source>
</evidence>
<keyword evidence="5" id="KW-1185">Reference proteome</keyword>
<dbReference type="EMBL" id="AUSU01001795">
    <property type="protein sequence ID" value="EPS70173.1"/>
    <property type="molecule type" value="Genomic_DNA"/>
</dbReference>
<organism evidence="4 5">
    <name type="scientific">Genlisea aurea</name>
    <dbReference type="NCBI Taxonomy" id="192259"/>
    <lineage>
        <taxon>Eukaryota</taxon>
        <taxon>Viridiplantae</taxon>
        <taxon>Streptophyta</taxon>
        <taxon>Embryophyta</taxon>
        <taxon>Tracheophyta</taxon>
        <taxon>Spermatophyta</taxon>
        <taxon>Magnoliopsida</taxon>
        <taxon>eudicotyledons</taxon>
        <taxon>Gunneridae</taxon>
        <taxon>Pentapetalae</taxon>
        <taxon>asterids</taxon>
        <taxon>lamiids</taxon>
        <taxon>Lamiales</taxon>
        <taxon>Lentibulariaceae</taxon>
        <taxon>Genlisea</taxon>
    </lineage>
</organism>
<dbReference type="Proteomes" id="UP000015453">
    <property type="component" value="Unassembled WGS sequence"/>
</dbReference>
<dbReference type="Gene3D" id="3.60.10.10">
    <property type="entry name" value="Endonuclease/exonuclease/phosphatase"/>
    <property type="match status" value="1"/>
</dbReference>
<dbReference type="SUPFAM" id="SSF56219">
    <property type="entry name" value="DNase I-like"/>
    <property type="match status" value="1"/>
</dbReference>
<dbReference type="InterPro" id="IPR045849">
    <property type="entry name" value="IP5P_plant"/>
</dbReference>
<comment type="similarity">
    <text evidence="1">Belongs to the inositol polyphosphate 5-phosphatase family.</text>
</comment>
<feature type="non-terminal residue" evidence="4">
    <location>
        <position position="1"/>
    </location>
</feature>
<dbReference type="PANTHER" id="PTHR45666:SF12">
    <property type="entry name" value="TYPE IV INOSITOL POLYPHOSPHATE 5-PHOSPHATASE 9-LIKE"/>
    <property type="match status" value="1"/>
</dbReference>
<gene>
    <name evidence="4" type="ORF">M569_04590</name>
</gene>
<protein>
    <recommendedName>
        <fullName evidence="3">Inositol polyphosphate-related phosphatase domain-containing protein</fullName>
    </recommendedName>
</protein>
<dbReference type="GO" id="GO:0046856">
    <property type="term" value="P:phosphatidylinositol dephosphorylation"/>
    <property type="evidence" value="ECO:0007669"/>
    <property type="project" value="InterPro"/>
</dbReference>
<dbReference type="InterPro" id="IPR036691">
    <property type="entry name" value="Endo/exonu/phosph_ase_sf"/>
</dbReference>
<proteinExistence type="inferred from homology"/>
<evidence type="ECO:0000313" key="5">
    <source>
        <dbReference type="Proteomes" id="UP000015453"/>
    </source>
</evidence>
<dbReference type="Pfam" id="PF22669">
    <property type="entry name" value="Exo_endo_phos2"/>
    <property type="match status" value="1"/>
</dbReference>
<evidence type="ECO:0000256" key="1">
    <source>
        <dbReference type="ARBA" id="ARBA00010768"/>
    </source>
</evidence>
<dbReference type="GO" id="GO:0004445">
    <property type="term" value="F:inositol-polyphosphate 5-phosphatase activity"/>
    <property type="evidence" value="ECO:0007669"/>
    <property type="project" value="InterPro"/>
</dbReference>
<dbReference type="PANTHER" id="PTHR45666">
    <property type="entry name" value="TYPE IV INOSITOL POLYPHOSPHATE 5-PHOSPHATASE 9"/>
    <property type="match status" value="1"/>
</dbReference>
<accession>S8E390</accession>
<keyword evidence="2" id="KW-0378">Hydrolase</keyword>
<dbReference type="GO" id="GO:0034485">
    <property type="term" value="F:phosphatidylinositol-3,4,5-trisphosphate 5-phosphatase activity"/>
    <property type="evidence" value="ECO:0007669"/>
    <property type="project" value="TreeGrafter"/>
</dbReference>
<reference evidence="4 5" key="1">
    <citation type="journal article" date="2013" name="BMC Genomics">
        <title>The miniature genome of a carnivorous plant Genlisea aurea contains a low number of genes and short non-coding sequences.</title>
        <authorList>
            <person name="Leushkin E.V."/>
            <person name="Sutormin R.A."/>
            <person name="Nabieva E.R."/>
            <person name="Penin A.A."/>
            <person name="Kondrashov A.S."/>
            <person name="Logacheva M.D."/>
        </authorList>
    </citation>
    <scope>NUCLEOTIDE SEQUENCE [LARGE SCALE GENOMIC DNA]</scope>
</reference>
<feature type="domain" description="Inositol polyphosphate-related phosphatase" evidence="3">
    <location>
        <begin position="1"/>
        <end position="83"/>
    </location>
</feature>
<comment type="caution">
    <text evidence="4">The sequence shown here is derived from an EMBL/GenBank/DDBJ whole genome shotgun (WGS) entry which is preliminary data.</text>
</comment>
<dbReference type="InterPro" id="IPR000300">
    <property type="entry name" value="IPPc"/>
</dbReference>
<evidence type="ECO:0000256" key="2">
    <source>
        <dbReference type="ARBA" id="ARBA00022801"/>
    </source>
</evidence>
<dbReference type="OrthoDB" id="62798at2759"/>
<sequence>QLKAEMKRGHVFEGWQEKEIDFAPTYKYNKNSDDYYGSNQIIKTKLTRAPAWCDRIISFGVGLKQISYDRVETTLSDHRPVRGIFTAHIKVLRSKEKRTSLI</sequence>
<evidence type="ECO:0000259" key="3">
    <source>
        <dbReference type="Pfam" id="PF22669"/>
    </source>
</evidence>
<dbReference type="GO" id="GO:0004439">
    <property type="term" value="F:phosphatidylinositol-4,5-bisphosphate 5-phosphatase activity"/>
    <property type="evidence" value="ECO:0007669"/>
    <property type="project" value="TreeGrafter"/>
</dbReference>